<evidence type="ECO:0000256" key="4">
    <source>
        <dbReference type="ARBA" id="ARBA00022821"/>
    </source>
</evidence>
<reference evidence="9 10" key="1">
    <citation type="submission" date="2017-09" db="EMBL/GenBank/DDBJ databases">
        <authorList>
            <consortium name="International Durum Wheat Genome Sequencing Consortium (IDWGSC)"/>
            <person name="Milanesi L."/>
        </authorList>
    </citation>
    <scope>NUCLEOTIDE SEQUENCE [LARGE SCALE GENOMIC DNA]</scope>
    <source>
        <strain evidence="10">cv. Svevo</strain>
    </source>
</reference>
<dbReference type="Proteomes" id="UP000324705">
    <property type="component" value="Chromosome 5A"/>
</dbReference>
<dbReference type="PANTHER" id="PTHR31942:SF82">
    <property type="entry name" value="MLO PROTEIN HOMOLOG 1"/>
    <property type="match status" value="1"/>
</dbReference>
<dbReference type="InterPro" id="IPR004326">
    <property type="entry name" value="Mlo"/>
</dbReference>
<comment type="subcellular location">
    <subcellularLocation>
        <location evidence="1">Membrane</location>
        <topology evidence="1">Multi-pass membrane protein</topology>
    </subcellularLocation>
</comment>
<keyword evidence="3 8" id="KW-0812">Transmembrane</keyword>
<dbReference type="EMBL" id="LT934119">
    <property type="protein sequence ID" value="VAI24592.1"/>
    <property type="molecule type" value="Genomic_DNA"/>
</dbReference>
<evidence type="ECO:0000256" key="7">
    <source>
        <dbReference type="ARBA" id="ARBA00023265"/>
    </source>
</evidence>
<evidence type="ECO:0000313" key="9">
    <source>
        <dbReference type="EMBL" id="VAI24592.1"/>
    </source>
</evidence>
<dbReference type="Pfam" id="PF03094">
    <property type="entry name" value="Mlo"/>
    <property type="match status" value="2"/>
</dbReference>
<keyword evidence="5 8" id="KW-1133">Transmembrane helix</keyword>
<evidence type="ECO:0000313" key="10">
    <source>
        <dbReference type="Proteomes" id="UP000324705"/>
    </source>
</evidence>
<gene>
    <name evidence="9" type="ORF">TRITD_5Av1G238570</name>
</gene>
<evidence type="ECO:0008006" key="11">
    <source>
        <dbReference type="Google" id="ProtNLM"/>
    </source>
</evidence>
<comment type="similarity">
    <text evidence="2">Belongs to the MLO family.</text>
</comment>
<dbReference type="GO" id="GO:0016020">
    <property type="term" value="C:membrane"/>
    <property type="evidence" value="ECO:0007669"/>
    <property type="project" value="UniProtKB-SubCell"/>
</dbReference>
<evidence type="ECO:0000256" key="8">
    <source>
        <dbReference type="SAM" id="Phobius"/>
    </source>
</evidence>
<keyword evidence="10" id="KW-1185">Reference proteome</keyword>
<evidence type="ECO:0000256" key="1">
    <source>
        <dbReference type="ARBA" id="ARBA00004141"/>
    </source>
</evidence>
<evidence type="ECO:0000256" key="6">
    <source>
        <dbReference type="ARBA" id="ARBA00023136"/>
    </source>
</evidence>
<protein>
    <recommendedName>
        <fullName evidence="11">MLO-like protein</fullName>
    </recommendedName>
</protein>
<dbReference type="AlphaFoldDB" id="A0A9R0WUS8"/>
<feature type="transmembrane region" description="Helical" evidence="8">
    <location>
        <begin position="20"/>
        <end position="40"/>
    </location>
</feature>
<evidence type="ECO:0000256" key="2">
    <source>
        <dbReference type="ARBA" id="ARBA00006574"/>
    </source>
</evidence>
<keyword evidence="6 8" id="KW-0472">Membrane</keyword>
<accession>A0A9R0WUS8</accession>
<name>A0A9R0WUS8_TRITD</name>
<dbReference type="GO" id="GO:0006952">
    <property type="term" value="P:defense response"/>
    <property type="evidence" value="ECO:0007669"/>
    <property type="project" value="UniProtKB-KW"/>
</dbReference>
<sequence>MAKDDGYPPARTLPETPSWAVALVFAVMIIVSVLLEHALHKLGHWFHKRHKNALAEALEKMKAELMLVGFISLLLAVTQDPISGICISQKAASIMRPCKVEPGSVKSKYKDYYCAKEGKVALMSTGSLHQLHIFIFVLAVFHVTYSVIIMALSRLKVSLSFFLSRASRSCAVPGQGGAHPTSVSVKLLPILNLLRHNILIPPPGR</sequence>
<dbReference type="Gramene" id="TRITD5Av1G238570.2">
    <property type="protein sequence ID" value="TRITD5Av1G238570.2"/>
    <property type="gene ID" value="TRITD5Av1G238570"/>
</dbReference>
<evidence type="ECO:0000256" key="3">
    <source>
        <dbReference type="ARBA" id="ARBA00022692"/>
    </source>
</evidence>
<proteinExistence type="inferred from homology"/>
<organism evidence="9 10">
    <name type="scientific">Triticum turgidum subsp. durum</name>
    <name type="common">Durum wheat</name>
    <name type="synonym">Triticum durum</name>
    <dbReference type="NCBI Taxonomy" id="4567"/>
    <lineage>
        <taxon>Eukaryota</taxon>
        <taxon>Viridiplantae</taxon>
        <taxon>Streptophyta</taxon>
        <taxon>Embryophyta</taxon>
        <taxon>Tracheophyta</taxon>
        <taxon>Spermatophyta</taxon>
        <taxon>Magnoliopsida</taxon>
        <taxon>Liliopsida</taxon>
        <taxon>Poales</taxon>
        <taxon>Poaceae</taxon>
        <taxon>BOP clade</taxon>
        <taxon>Pooideae</taxon>
        <taxon>Triticodae</taxon>
        <taxon>Triticeae</taxon>
        <taxon>Triticinae</taxon>
        <taxon>Triticum</taxon>
    </lineage>
</organism>
<evidence type="ECO:0000256" key="5">
    <source>
        <dbReference type="ARBA" id="ARBA00022989"/>
    </source>
</evidence>
<keyword evidence="4" id="KW-0611">Plant defense</keyword>
<dbReference type="PANTHER" id="PTHR31942">
    <property type="entry name" value="MLO-LIKE PROTEIN 1"/>
    <property type="match status" value="1"/>
</dbReference>
<feature type="transmembrane region" description="Helical" evidence="8">
    <location>
        <begin position="131"/>
        <end position="152"/>
    </location>
</feature>
<keyword evidence="7" id="KW-0568">Pathogenesis-related protein</keyword>